<accession>A0A1I9G4M0</accession>
<name>A0A1I9G4M0_BRUMA</name>
<reference evidence="1" key="2">
    <citation type="submission" date="2012-12" db="EMBL/GenBank/DDBJ databases">
        <authorList>
            <consortium name="WormBase Consortium"/>
            <person name="Ghedin E."/>
            <person name="Paulini M."/>
        </authorList>
    </citation>
    <scope>NUCLEOTIDE SEQUENCE</scope>
    <source>
        <strain evidence="1">FR3</strain>
    </source>
</reference>
<dbReference type="AlphaFoldDB" id="A0A1I9G4M0"/>
<organism evidence="1">
    <name type="scientific">Brugia malayi</name>
    <name type="common">Filarial nematode worm</name>
    <dbReference type="NCBI Taxonomy" id="6279"/>
    <lineage>
        <taxon>Eukaryota</taxon>
        <taxon>Metazoa</taxon>
        <taxon>Ecdysozoa</taxon>
        <taxon>Nematoda</taxon>
        <taxon>Chromadorea</taxon>
        <taxon>Rhabditida</taxon>
        <taxon>Spirurina</taxon>
        <taxon>Spiruromorpha</taxon>
        <taxon>Filarioidea</taxon>
        <taxon>Onchocercidae</taxon>
        <taxon>Brugia</taxon>
    </lineage>
</organism>
<reference evidence="1" key="1">
    <citation type="journal article" date="2007" name="Science">
        <title>Draft genome of the filarial nematode parasite Brugia malayi.</title>
        <authorList>
            <person name="Ghedin E."/>
            <person name="Wang S."/>
            <person name="Spiro D."/>
            <person name="Caler E."/>
            <person name="Zhao Q."/>
            <person name="Crabtree J."/>
            <person name="Allen J.E."/>
            <person name="Delcher A.L."/>
            <person name="Guiliano D.B."/>
            <person name="Miranda-Saavedra D."/>
            <person name="Angiuoli S.V."/>
            <person name="Creasy T."/>
            <person name="Amedeo P."/>
            <person name="Haas B."/>
            <person name="El-Sayed N.M."/>
            <person name="Wortman J.R."/>
            <person name="Feldblyum T."/>
            <person name="Tallon L."/>
            <person name="Schatz M."/>
            <person name="Shumway M."/>
            <person name="Koo H."/>
            <person name="Salzberg S.L."/>
            <person name="Schobel S."/>
            <person name="Pertea M."/>
            <person name="Pop M."/>
            <person name="White O."/>
            <person name="Barton G.J."/>
            <person name="Carlow C.K."/>
            <person name="Crawford M.J."/>
            <person name="Daub J."/>
            <person name="Dimmic M.W."/>
            <person name="Estes C.F."/>
            <person name="Foster J.M."/>
            <person name="Ganatra M."/>
            <person name="Gregory W.F."/>
            <person name="Johnson N.M."/>
            <person name="Jin J."/>
            <person name="Komuniecki R."/>
            <person name="Korf I."/>
            <person name="Kumar S."/>
            <person name="Laney S."/>
            <person name="Li B.W."/>
            <person name="Li W."/>
            <person name="Lindblom T.H."/>
            <person name="Lustigman S."/>
            <person name="Ma D."/>
            <person name="Maina C.V."/>
            <person name="Martin D.M."/>
            <person name="McCarter J.P."/>
            <person name="McReynolds L."/>
            <person name="Mitreva M."/>
            <person name="Nutman T.B."/>
            <person name="Parkinson J."/>
            <person name="Peregrin-Alvarez J.M."/>
            <person name="Poole C."/>
            <person name="Ren Q."/>
            <person name="Saunders L."/>
            <person name="Sluder A.E."/>
            <person name="Smith K."/>
            <person name="Stanke M."/>
            <person name="Unnasch T.R."/>
            <person name="Ware J."/>
            <person name="Wei A.D."/>
            <person name="Weil G."/>
            <person name="Williams D.J."/>
            <person name="Zhang Y."/>
            <person name="Williams S.A."/>
            <person name="Fraser-Liggett C."/>
            <person name="Slatko B."/>
            <person name="Blaxter M.L."/>
            <person name="Scott A.L."/>
        </authorList>
    </citation>
    <scope>NUCLEOTIDE SEQUENCE</scope>
    <source>
        <strain evidence="1">FR3</strain>
    </source>
</reference>
<gene>
    <name evidence="1" type="primary">Bm1490</name>
    <name evidence="1" type="ORF">BM_Bm1490</name>
</gene>
<proteinExistence type="predicted"/>
<evidence type="ECO:0000313" key="1">
    <source>
        <dbReference type="EMBL" id="CDQ00235.1"/>
    </source>
</evidence>
<dbReference type="EMBL" id="LN857013">
    <property type="protein sequence ID" value="CDQ00235.1"/>
    <property type="molecule type" value="Genomic_DNA"/>
</dbReference>
<sequence length="75" mass="8857">MVNPSFCFPIFLLCGIARDDEFAVLMRCSGISWCLCDISKLRFFIVEWRVYCYNGRIGLTTEYETWGSWGMEDMY</sequence>
<protein>
    <submittedName>
        <fullName evidence="1">Bm1490</fullName>
    </submittedName>
</protein>